<proteinExistence type="predicted"/>
<dbReference type="EMBL" id="JAOQAZ010000010">
    <property type="protein sequence ID" value="KAJ4263485.1"/>
    <property type="molecule type" value="Genomic_DNA"/>
</dbReference>
<comment type="caution">
    <text evidence="1">The sequence shown here is derived from an EMBL/GenBank/DDBJ whole genome shotgun (WGS) entry which is preliminary data.</text>
</comment>
<protein>
    <submittedName>
        <fullName evidence="1">Uncharacterized protein</fullName>
    </submittedName>
</protein>
<name>A0A9W8S1D0_9HYPO</name>
<sequence length="86" mass="10117">MPREITTVVRRDHTHWLCNKTTDEGRSVRCNRFNEMRFDYCDNCLIDRDVGDDAMNNDWVQIGTLIAKDIDGTETWEYKETLTNGT</sequence>
<reference evidence="1" key="1">
    <citation type="submission" date="2022-09" db="EMBL/GenBank/DDBJ databases">
        <title>Fusarium specimens isolated from Avocado Roots.</title>
        <authorList>
            <person name="Stajich J."/>
            <person name="Roper C."/>
            <person name="Heimlech-Rivalta G."/>
        </authorList>
    </citation>
    <scope>NUCLEOTIDE SEQUENCE</scope>
    <source>
        <strain evidence="1">CF00136</strain>
    </source>
</reference>
<dbReference type="OrthoDB" id="4978615at2759"/>
<keyword evidence="2" id="KW-1185">Reference proteome</keyword>
<dbReference type="Proteomes" id="UP001152049">
    <property type="component" value="Unassembled WGS sequence"/>
</dbReference>
<evidence type="ECO:0000313" key="1">
    <source>
        <dbReference type="EMBL" id="KAJ4263485.1"/>
    </source>
</evidence>
<accession>A0A9W8S1D0</accession>
<evidence type="ECO:0000313" key="2">
    <source>
        <dbReference type="Proteomes" id="UP001152049"/>
    </source>
</evidence>
<gene>
    <name evidence="1" type="ORF">NW762_006304</name>
</gene>
<organism evidence="1 2">
    <name type="scientific">Fusarium torreyae</name>
    <dbReference type="NCBI Taxonomy" id="1237075"/>
    <lineage>
        <taxon>Eukaryota</taxon>
        <taxon>Fungi</taxon>
        <taxon>Dikarya</taxon>
        <taxon>Ascomycota</taxon>
        <taxon>Pezizomycotina</taxon>
        <taxon>Sordariomycetes</taxon>
        <taxon>Hypocreomycetidae</taxon>
        <taxon>Hypocreales</taxon>
        <taxon>Nectriaceae</taxon>
        <taxon>Fusarium</taxon>
    </lineage>
</organism>
<dbReference type="AlphaFoldDB" id="A0A9W8S1D0"/>